<evidence type="ECO:0000313" key="3">
    <source>
        <dbReference type="Proteomes" id="UP001469553"/>
    </source>
</evidence>
<organism evidence="2 3">
    <name type="scientific">Ameca splendens</name>
    <dbReference type="NCBI Taxonomy" id="208324"/>
    <lineage>
        <taxon>Eukaryota</taxon>
        <taxon>Metazoa</taxon>
        <taxon>Chordata</taxon>
        <taxon>Craniata</taxon>
        <taxon>Vertebrata</taxon>
        <taxon>Euteleostomi</taxon>
        <taxon>Actinopterygii</taxon>
        <taxon>Neopterygii</taxon>
        <taxon>Teleostei</taxon>
        <taxon>Neoteleostei</taxon>
        <taxon>Acanthomorphata</taxon>
        <taxon>Ovalentaria</taxon>
        <taxon>Atherinomorphae</taxon>
        <taxon>Cyprinodontiformes</taxon>
        <taxon>Goodeidae</taxon>
        <taxon>Ameca</taxon>
    </lineage>
</organism>
<sequence length="107" mass="12624">MRKMDRFLIKKGHKTDGESHSVVKNTEDNDSEDEEDEIQHEDDAGEGTSRQVHIHNKKRKVRRIQDEHRKCQDKWTDEFLFVLHGKNPLGLICKQTRAGFKRSNLEL</sequence>
<dbReference type="EMBL" id="JAHRIP010046386">
    <property type="protein sequence ID" value="MEQ2297922.1"/>
    <property type="molecule type" value="Genomic_DNA"/>
</dbReference>
<feature type="compositionally biased region" description="Basic and acidic residues" evidence="1">
    <location>
        <begin position="1"/>
        <end position="27"/>
    </location>
</feature>
<gene>
    <name evidence="2" type="ORF">AMECASPLE_039670</name>
</gene>
<feature type="region of interest" description="Disordered" evidence="1">
    <location>
        <begin position="1"/>
        <end position="65"/>
    </location>
</feature>
<name>A0ABV0YW66_9TELE</name>
<proteinExistence type="predicted"/>
<accession>A0ABV0YW66</accession>
<evidence type="ECO:0000313" key="2">
    <source>
        <dbReference type="EMBL" id="MEQ2297922.1"/>
    </source>
</evidence>
<evidence type="ECO:0000256" key="1">
    <source>
        <dbReference type="SAM" id="MobiDB-lite"/>
    </source>
</evidence>
<dbReference type="Proteomes" id="UP001469553">
    <property type="component" value="Unassembled WGS sequence"/>
</dbReference>
<keyword evidence="3" id="KW-1185">Reference proteome</keyword>
<comment type="caution">
    <text evidence="2">The sequence shown here is derived from an EMBL/GenBank/DDBJ whole genome shotgun (WGS) entry which is preliminary data.</text>
</comment>
<feature type="compositionally biased region" description="Acidic residues" evidence="1">
    <location>
        <begin position="28"/>
        <end position="45"/>
    </location>
</feature>
<protein>
    <submittedName>
        <fullName evidence="2">Uncharacterized protein</fullName>
    </submittedName>
</protein>
<reference evidence="2 3" key="1">
    <citation type="submission" date="2021-06" db="EMBL/GenBank/DDBJ databases">
        <authorList>
            <person name="Palmer J.M."/>
        </authorList>
    </citation>
    <scope>NUCLEOTIDE SEQUENCE [LARGE SCALE GENOMIC DNA]</scope>
    <source>
        <strain evidence="2 3">AS_MEX2019</strain>
        <tissue evidence="2">Muscle</tissue>
    </source>
</reference>
<feature type="compositionally biased region" description="Basic residues" evidence="1">
    <location>
        <begin position="52"/>
        <end position="62"/>
    </location>
</feature>